<evidence type="ECO:0000259" key="3">
    <source>
        <dbReference type="Pfam" id="PF13439"/>
    </source>
</evidence>
<name>A0A5S5D716_9SPHI</name>
<protein>
    <submittedName>
        <fullName evidence="4">Glycosyltransferase involved in cell wall biosynthesis</fullName>
    </submittedName>
</protein>
<organism evidence="4 5">
    <name type="scientific">Sphingobacterium allocomposti</name>
    <dbReference type="NCBI Taxonomy" id="415956"/>
    <lineage>
        <taxon>Bacteria</taxon>
        <taxon>Pseudomonadati</taxon>
        <taxon>Bacteroidota</taxon>
        <taxon>Sphingobacteriia</taxon>
        <taxon>Sphingobacteriales</taxon>
        <taxon>Sphingobacteriaceae</taxon>
        <taxon>Sphingobacterium</taxon>
    </lineage>
</organism>
<dbReference type="Proteomes" id="UP000325105">
    <property type="component" value="Unassembled WGS sequence"/>
</dbReference>
<feature type="domain" description="Glycosyltransferase subfamily 4-like N-terminal" evidence="3">
    <location>
        <begin position="41"/>
        <end position="149"/>
    </location>
</feature>
<dbReference type="PANTHER" id="PTHR46401:SF2">
    <property type="entry name" value="GLYCOSYLTRANSFERASE WBBK-RELATED"/>
    <property type="match status" value="1"/>
</dbReference>
<accession>A0A5S5D716</accession>
<dbReference type="OrthoDB" id="9801609at2"/>
<dbReference type="Pfam" id="PF00534">
    <property type="entry name" value="Glycos_transf_1"/>
    <property type="match status" value="1"/>
</dbReference>
<dbReference type="Gene3D" id="3.40.50.2000">
    <property type="entry name" value="Glycogen Phosphorylase B"/>
    <property type="match status" value="2"/>
</dbReference>
<dbReference type="EMBL" id="VNHX01000022">
    <property type="protein sequence ID" value="TYP91078.1"/>
    <property type="molecule type" value="Genomic_DNA"/>
</dbReference>
<proteinExistence type="predicted"/>
<dbReference type="SUPFAM" id="SSF53756">
    <property type="entry name" value="UDP-Glycosyltransferase/glycogen phosphorylase"/>
    <property type="match status" value="1"/>
</dbReference>
<dbReference type="InterPro" id="IPR001296">
    <property type="entry name" value="Glyco_trans_1"/>
</dbReference>
<keyword evidence="1 4" id="KW-0808">Transferase</keyword>
<dbReference type="CDD" id="cd03809">
    <property type="entry name" value="GT4_MtfB-like"/>
    <property type="match status" value="1"/>
</dbReference>
<dbReference type="PANTHER" id="PTHR46401">
    <property type="entry name" value="GLYCOSYLTRANSFERASE WBBK-RELATED"/>
    <property type="match status" value="1"/>
</dbReference>
<reference evidence="4 5" key="1">
    <citation type="submission" date="2019-07" db="EMBL/GenBank/DDBJ databases">
        <title>Genomic Encyclopedia of Archaeal and Bacterial Type Strains, Phase II (KMG-II): from individual species to whole genera.</title>
        <authorList>
            <person name="Goeker M."/>
        </authorList>
    </citation>
    <scope>NUCLEOTIDE SEQUENCE [LARGE SCALE GENOMIC DNA]</scope>
    <source>
        <strain evidence="4 5">DSM 18850</strain>
    </source>
</reference>
<feature type="domain" description="Glycosyl transferase family 1" evidence="2">
    <location>
        <begin position="155"/>
        <end position="301"/>
    </location>
</feature>
<evidence type="ECO:0000259" key="2">
    <source>
        <dbReference type="Pfam" id="PF00534"/>
    </source>
</evidence>
<gene>
    <name evidence="4" type="ORF">BC792_12245</name>
</gene>
<dbReference type="RefSeq" id="WP_148909763.1">
    <property type="nucleotide sequence ID" value="NZ_VNHX01000022.1"/>
</dbReference>
<evidence type="ECO:0000313" key="5">
    <source>
        <dbReference type="Proteomes" id="UP000325105"/>
    </source>
</evidence>
<evidence type="ECO:0000256" key="1">
    <source>
        <dbReference type="ARBA" id="ARBA00022679"/>
    </source>
</evidence>
<comment type="caution">
    <text evidence="4">The sequence shown here is derived from an EMBL/GenBank/DDBJ whole genome shotgun (WGS) entry which is preliminary data.</text>
</comment>
<keyword evidence="5" id="KW-1185">Reference proteome</keyword>
<dbReference type="GO" id="GO:0016757">
    <property type="term" value="F:glycosyltransferase activity"/>
    <property type="evidence" value="ECO:0007669"/>
    <property type="project" value="InterPro"/>
</dbReference>
<dbReference type="InterPro" id="IPR028098">
    <property type="entry name" value="Glyco_trans_4-like_N"/>
</dbReference>
<dbReference type="Pfam" id="PF13439">
    <property type="entry name" value="Glyco_transf_4"/>
    <property type="match status" value="1"/>
</dbReference>
<sequence>MEIKYFFRHKSVGFSIQHVFGTLMTEMEKRATVDKTHMPSSRSMPWDVVRNSVYAYKHRNKKGINHISGHVHEILLGLIKQKTILTIHDLVFIDNVRNPVKRLYKWLFWLYLPIKIADKVTCISAHTKENVLRHIKTDKITVIHNPLNIRYQYAQKAFRLSKPVILHVGTGWNKNLKRTITALKDTPCHLRILGKIDEDMKTYLHKAKIEFSNVYNLSDEEVRQEYIDCDIVSFPSLYEGFGMPIIEGQATGRVVLTSRIKPLTEISGNAVQYVDPTDVNSIRMGFEKIIKDEAYREGLIRMGLKNIERFRVKEIAKQYLEIYKEVMNNG</sequence>
<evidence type="ECO:0000313" key="4">
    <source>
        <dbReference type="EMBL" id="TYP91078.1"/>
    </source>
</evidence>
<dbReference type="AlphaFoldDB" id="A0A5S5D716"/>